<comment type="caution">
    <text evidence="2">The sequence shown here is derived from an EMBL/GenBank/DDBJ whole genome shotgun (WGS) entry which is preliminary data.</text>
</comment>
<dbReference type="PANTHER" id="PTHR33233:SF17">
    <property type="entry name" value="DUF4283 DOMAIN-CONTAINING PROTEIN"/>
    <property type="match status" value="1"/>
</dbReference>
<dbReference type="Proteomes" id="UP000823775">
    <property type="component" value="Unassembled WGS sequence"/>
</dbReference>
<dbReference type="Pfam" id="PF14111">
    <property type="entry name" value="DUF4283"/>
    <property type="match status" value="1"/>
</dbReference>
<evidence type="ECO:0000259" key="1">
    <source>
        <dbReference type="Pfam" id="PF14111"/>
    </source>
</evidence>
<protein>
    <recommendedName>
        <fullName evidence="1">DUF4283 domain-containing protein</fullName>
    </recommendedName>
</protein>
<dbReference type="EMBL" id="JACEIK010013511">
    <property type="protein sequence ID" value="MCE3216546.1"/>
    <property type="molecule type" value="Genomic_DNA"/>
</dbReference>
<dbReference type="InterPro" id="IPR025558">
    <property type="entry name" value="DUF4283"/>
</dbReference>
<proteinExistence type="predicted"/>
<accession>A0ABS8WYD1</accession>
<reference evidence="2 3" key="1">
    <citation type="journal article" date="2021" name="BMC Genomics">
        <title>Datura genome reveals duplications of psychoactive alkaloid biosynthetic genes and high mutation rate following tissue culture.</title>
        <authorList>
            <person name="Rajewski A."/>
            <person name="Carter-House D."/>
            <person name="Stajich J."/>
            <person name="Litt A."/>
        </authorList>
    </citation>
    <scope>NUCLEOTIDE SEQUENCE [LARGE SCALE GENOMIC DNA]</scope>
    <source>
        <strain evidence="2">AR-01</strain>
    </source>
</reference>
<dbReference type="PANTHER" id="PTHR33233">
    <property type="entry name" value="ENDONUCLEASE/EXONUCLEASE/PHOSPHATASE"/>
    <property type="match status" value="1"/>
</dbReference>
<keyword evidence="3" id="KW-1185">Reference proteome</keyword>
<name>A0ABS8WYD1_DATST</name>
<gene>
    <name evidence="2" type="ORF">HAX54_006848</name>
</gene>
<evidence type="ECO:0000313" key="2">
    <source>
        <dbReference type="EMBL" id="MCE3216546.1"/>
    </source>
</evidence>
<feature type="domain" description="DUF4283" evidence="1">
    <location>
        <begin position="81"/>
        <end position="138"/>
    </location>
</feature>
<evidence type="ECO:0000313" key="3">
    <source>
        <dbReference type="Proteomes" id="UP000823775"/>
    </source>
</evidence>
<sequence length="166" mass="19874">MRGELTLGVERGIERKLTKPASDCHSWWEEASEAGVGHKKLWRPRWRTQWGFVWYQIKMVSLLLYLRKNMLKRRWKNGTTYMIGAKPGYNTMKRYIEQRWSNVASPDIFMHEDGYFVIKFKSMEDKNEVLYSRPHTMTKDHVVSRSEHRSGPRHGAMNRDWLQVDL</sequence>
<organism evidence="2 3">
    <name type="scientific">Datura stramonium</name>
    <name type="common">Jimsonweed</name>
    <name type="synonym">Common thornapple</name>
    <dbReference type="NCBI Taxonomy" id="4076"/>
    <lineage>
        <taxon>Eukaryota</taxon>
        <taxon>Viridiplantae</taxon>
        <taxon>Streptophyta</taxon>
        <taxon>Embryophyta</taxon>
        <taxon>Tracheophyta</taxon>
        <taxon>Spermatophyta</taxon>
        <taxon>Magnoliopsida</taxon>
        <taxon>eudicotyledons</taxon>
        <taxon>Gunneridae</taxon>
        <taxon>Pentapetalae</taxon>
        <taxon>asterids</taxon>
        <taxon>lamiids</taxon>
        <taxon>Solanales</taxon>
        <taxon>Solanaceae</taxon>
        <taxon>Solanoideae</taxon>
        <taxon>Datureae</taxon>
        <taxon>Datura</taxon>
    </lineage>
</organism>